<keyword evidence="1" id="KW-0812">Transmembrane</keyword>
<dbReference type="STRING" id="871741.SAMN05192570_2031"/>
<reference evidence="3" key="1">
    <citation type="submission" date="2016-10" db="EMBL/GenBank/DDBJ databases">
        <authorList>
            <person name="Varghese N."/>
            <person name="Submissions S."/>
        </authorList>
    </citation>
    <scope>NUCLEOTIDE SEQUENCE [LARGE SCALE GENOMIC DNA]</scope>
    <source>
        <strain evidence="3">CGMCC 1.10683</strain>
    </source>
</reference>
<name>A0A1I6RZB9_9CAUL</name>
<sequence length="152" mass="16461">MNIGDILAVLGTPVQQVFWLATLATAGLGLAFGDRPVRLGVGLVLVNFGLSGLVDHWVWQTIRAGVAVLDGALFAGLAILAWRSRRWWAHGAAAFALLGFVAHFVAMADASIWWRAYVGLRWCFSAALVATLLLGVVEAPFARRYERWAASL</sequence>
<gene>
    <name evidence="2" type="ORF">SAMN05192570_2031</name>
</gene>
<feature type="transmembrane region" description="Helical" evidence="1">
    <location>
        <begin position="39"/>
        <end position="58"/>
    </location>
</feature>
<dbReference type="AlphaFoldDB" id="A0A1I6RZB9"/>
<dbReference type="EMBL" id="FOZV01000004">
    <property type="protein sequence ID" value="SFS70024.1"/>
    <property type="molecule type" value="Genomic_DNA"/>
</dbReference>
<evidence type="ECO:0000313" key="2">
    <source>
        <dbReference type="EMBL" id="SFS70024.1"/>
    </source>
</evidence>
<dbReference type="RefSeq" id="WP_092309894.1">
    <property type="nucleotide sequence ID" value="NZ_FOZV01000004.1"/>
</dbReference>
<evidence type="ECO:0000313" key="3">
    <source>
        <dbReference type="Proteomes" id="UP000198788"/>
    </source>
</evidence>
<keyword evidence="1" id="KW-0472">Membrane</keyword>
<accession>A0A1I6RZB9</accession>
<feature type="transmembrane region" description="Helical" evidence="1">
    <location>
        <begin position="6"/>
        <end position="32"/>
    </location>
</feature>
<feature type="transmembrane region" description="Helical" evidence="1">
    <location>
        <begin position="94"/>
        <end position="113"/>
    </location>
</feature>
<keyword evidence="3" id="KW-1185">Reference proteome</keyword>
<evidence type="ECO:0000256" key="1">
    <source>
        <dbReference type="SAM" id="Phobius"/>
    </source>
</evidence>
<dbReference type="Proteomes" id="UP000198788">
    <property type="component" value="Unassembled WGS sequence"/>
</dbReference>
<organism evidence="2 3">
    <name type="scientific">Brevundimonas viscosa</name>
    <dbReference type="NCBI Taxonomy" id="871741"/>
    <lineage>
        <taxon>Bacteria</taxon>
        <taxon>Pseudomonadati</taxon>
        <taxon>Pseudomonadota</taxon>
        <taxon>Alphaproteobacteria</taxon>
        <taxon>Caulobacterales</taxon>
        <taxon>Caulobacteraceae</taxon>
        <taxon>Brevundimonas</taxon>
    </lineage>
</organism>
<proteinExistence type="predicted"/>
<protein>
    <submittedName>
        <fullName evidence="2">Uncharacterized protein</fullName>
    </submittedName>
</protein>
<feature type="transmembrane region" description="Helical" evidence="1">
    <location>
        <begin position="64"/>
        <end position="82"/>
    </location>
</feature>
<keyword evidence="1" id="KW-1133">Transmembrane helix</keyword>
<feature type="transmembrane region" description="Helical" evidence="1">
    <location>
        <begin position="119"/>
        <end position="137"/>
    </location>
</feature>